<protein>
    <recommendedName>
        <fullName evidence="1">Thioesterase domain-containing protein</fullName>
    </recommendedName>
</protein>
<comment type="caution">
    <text evidence="2">The sequence shown here is derived from an EMBL/GenBank/DDBJ whole genome shotgun (WGS) entry which is preliminary data.</text>
</comment>
<gene>
    <name evidence="2" type="ORF">PAT3040_05305</name>
</gene>
<dbReference type="EMBL" id="BDQX01000339">
    <property type="protein sequence ID" value="GBG10558.1"/>
    <property type="molecule type" value="Genomic_DNA"/>
</dbReference>
<organism evidence="2 3">
    <name type="scientific">Paenibacillus agaridevorans</name>
    <dbReference type="NCBI Taxonomy" id="171404"/>
    <lineage>
        <taxon>Bacteria</taxon>
        <taxon>Bacillati</taxon>
        <taxon>Bacillota</taxon>
        <taxon>Bacilli</taxon>
        <taxon>Bacillales</taxon>
        <taxon>Paenibacillaceae</taxon>
        <taxon>Paenibacillus</taxon>
    </lineage>
</organism>
<dbReference type="InterPro" id="IPR029069">
    <property type="entry name" value="HotDog_dom_sf"/>
</dbReference>
<accession>A0A2R5EZP2</accession>
<proteinExistence type="predicted"/>
<evidence type="ECO:0000313" key="2">
    <source>
        <dbReference type="EMBL" id="GBG10558.1"/>
    </source>
</evidence>
<sequence length="77" mass="8406">MSMMDNAMGLLVMLAESNERTVTANMNTHFLSSAREGTLICEAETIHRTGRTITLRASVMDGDGKLLAWGSGAYRKI</sequence>
<dbReference type="SUPFAM" id="SSF54637">
    <property type="entry name" value="Thioesterase/thiol ester dehydrase-isomerase"/>
    <property type="match status" value="1"/>
</dbReference>
<dbReference type="AlphaFoldDB" id="A0A2R5EZP2"/>
<dbReference type="InterPro" id="IPR006683">
    <property type="entry name" value="Thioestr_dom"/>
</dbReference>
<evidence type="ECO:0000313" key="3">
    <source>
        <dbReference type="Proteomes" id="UP000245202"/>
    </source>
</evidence>
<dbReference type="CDD" id="cd03443">
    <property type="entry name" value="PaaI_thioesterase"/>
    <property type="match status" value="1"/>
</dbReference>
<dbReference type="Proteomes" id="UP000245202">
    <property type="component" value="Unassembled WGS sequence"/>
</dbReference>
<reference evidence="2 3" key="1">
    <citation type="submission" date="2017-08" db="EMBL/GenBank/DDBJ databases">
        <title>Substantial Increase in Enzyme Production by Combined Drug-Resistance Mutations in Paenibacillus agaridevorans.</title>
        <authorList>
            <person name="Tanaka Y."/>
            <person name="Funane K."/>
            <person name="Hosaka T."/>
            <person name="Shiwa Y."/>
            <person name="Fujita N."/>
            <person name="Miyazaki T."/>
            <person name="Yoshikawa H."/>
            <person name="Murakami K."/>
            <person name="Kasahara K."/>
            <person name="Inaoka T."/>
            <person name="Hiraga Y."/>
            <person name="Ochi K."/>
        </authorList>
    </citation>
    <scope>NUCLEOTIDE SEQUENCE [LARGE SCALE GENOMIC DNA]</scope>
    <source>
        <strain evidence="2 3">T-3040</strain>
    </source>
</reference>
<keyword evidence="3" id="KW-1185">Reference proteome</keyword>
<feature type="domain" description="Thioesterase" evidence="1">
    <location>
        <begin position="1"/>
        <end position="67"/>
    </location>
</feature>
<dbReference type="Pfam" id="PF03061">
    <property type="entry name" value="4HBT"/>
    <property type="match status" value="1"/>
</dbReference>
<name>A0A2R5EZP2_9BACL</name>
<dbReference type="Gene3D" id="3.10.129.10">
    <property type="entry name" value="Hotdog Thioesterase"/>
    <property type="match status" value="1"/>
</dbReference>
<evidence type="ECO:0000259" key="1">
    <source>
        <dbReference type="Pfam" id="PF03061"/>
    </source>
</evidence>